<dbReference type="AlphaFoldDB" id="A0A455BVG8"/>
<protein>
    <submittedName>
        <fullName evidence="3">Uncharacterized protein</fullName>
    </submittedName>
</protein>
<accession>A0A455BVG8</accession>
<name>A0A455BVG8_PHYMC</name>
<feature type="region of interest" description="Disordered" evidence="1">
    <location>
        <begin position="1"/>
        <end position="63"/>
    </location>
</feature>
<dbReference type="Proteomes" id="UP000248484">
    <property type="component" value="Chromosome 2"/>
</dbReference>
<gene>
    <name evidence="3" type="primary">LOC114487403</name>
</gene>
<evidence type="ECO:0000256" key="1">
    <source>
        <dbReference type="SAM" id="MobiDB-lite"/>
    </source>
</evidence>
<dbReference type="GeneID" id="114487403"/>
<organism evidence="2 3">
    <name type="scientific">Physeter macrocephalus</name>
    <name type="common">Sperm whale</name>
    <name type="synonym">Physeter catodon</name>
    <dbReference type="NCBI Taxonomy" id="9755"/>
    <lineage>
        <taxon>Eukaryota</taxon>
        <taxon>Metazoa</taxon>
        <taxon>Chordata</taxon>
        <taxon>Craniata</taxon>
        <taxon>Vertebrata</taxon>
        <taxon>Euteleostomi</taxon>
        <taxon>Mammalia</taxon>
        <taxon>Eutheria</taxon>
        <taxon>Laurasiatheria</taxon>
        <taxon>Artiodactyla</taxon>
        <taxon>Whippomorpha</taxon>
        <taxon>Cetacea</taxon>
        <taxon>Odontoceti</taxon>
        <taxon>Physeteridae</taxon>
        <taxon>Physeter</taxon>
    </lineage>
</organism>
<dbReference type="KEGG" id="pcad:114487403"/>
<reference evidence="3" key="1">
    <citation type="submission" date="2025-08" db="UniProtKB">
        <authorList>
            <consortium name="RefSeq"/>
        </authorList>
    </citation>
    <scope>IDENTIFICATION</scope>
    <source>
        <tissue evidence="3">Muscle</tissue>
    </source>
</reference>
<keyword evidence="2" id="KW-1185">Reference proteome</keyword>
<proteinExistence type="predicted"/>
<dbReference type="InParanoid" id="A0A455BVG8"/>
<feature type="compositionally biased region" description="Pro residues" evidence="1">
    <location>
        <begin position="37"/>
        <end position="47"/>
    </location>
</feature>
<feature type="region of interest" description="Disordered" evidence="1">
    <location>
        <begin position="79"/>
        <end position="106"/>
    </location>
</feature>
<dbReference type="RefSeq" id="XP_028352984.1">
    <property type="nucleotide sequence ID" value="XM_028497183.2"/>
</dbReference>
<evidence type="ECO:0000313" key="2">
    <source>
        <dbReference type="Proteomes" id="UP000248484"/>
    </source>
</evidence>
<evidence type="ECO:0000313" key="3">
    <source>
        <dbReference type="RefSeq" id="XP_028352984.1"/>
    </source>
</evidence>
<sequence length="347" mass="37562">MTSGKCRSSPFVFLSPRSLQAEPELRLPGASPARRPLLPPPRAPSPGPKGAQRSPTAIGDLARRRRPAARALLLRLQPRTADRLRSPGGLDVGNIKSAPDGSKVQPKLTATGVEERESRFRLWQWKEISRGGNTRLTDPSGDQASALSSIHSISALSTCYVRGTQRRECPDLCYRGTCILLGCARAHREPQATTYCPEVDKGVAWWRVAREAQSSSGSELPTCRGRGLAAAVTLPRGLRDTEGVCPAVPRCQILLSGPAFLLGPLGSGHLALRILCPELPQPCHLETLPDWASSQVDQHLKQGVEDSSYLVFSPTPCDGHLQPLSKVEGILHHTPVYPPPMVPLMFS</sequence>
<feature type="compositionally biased region" description="Low complexity" evidence="1">
    <location>
        <begin position="26"/>
        <end position="36"/>
    </location>
</feature>